<dbReference type="InterPro" id="IPR050706">
    <property type="entry name" value="Cyclic-di-GMP_PDE-like"/>
</dbReference>
<dbReference type="Proteomes" id="UP000886188">
    <property type="component" value="Unassembled WGS sequence"/>
</dbReference>
<keyword evidence="1" id="KW-1133">Transmembrane helix</keyword>
<accession>A0A7V1D3I1</accession>
<evidence type="ECO:0000313" key="3">
    <source>
        <dbReference type="EMBL" id="HEA19050.1"/>
    </source>
</evidence>
<feature type="domain" description="EAL" evidence="2">
    <location>
        <begin position="573"/>
        <end position="826"/>
    </location>
</feature>
<dbReference type="SUPFAM" id="SSF141868">
    <property type="entry name" value="EAL domain-like"/>
    <property type="match status" value="1"/>
</dbReference>
<protein>
    <submittedName>
        <fullName evidence="3">Phosphodiesterase</fullName>
    </submittedName>
</protein>
<keyword evidence="1" id="KW-0472">Membrane</keyword>
<feature type="transmembrane region" description="Helical" evidence="1">
    <location>
        <begin position="360"/>
        <end position="381"/>
    </location>
</feature>
<dbReference type="InterPro" id="IPR035919">
    <property type="entry name" value="EAL_sf"/>
</dbReference>
<dbReference type="InterPro" id="IPR000160">
    <property type="entry name" value="GGDEF_dom"/>
</dbReference>
<dbReference type="SUPFAM" id="SSF55073">
    <property type="entry name" value="Nucleotide cyclase"/>
    <property type="match status" value="1"/>
</dbReference>
<reference evidence="3" key="1">
    <citation type="journal article" date="2020" name="mSystems">
        <title>Genome- and Community-Level Interaction Insights into Carbon Utilization and Element Cycling Functions of Hydrothermarchaeota in Hydrothermal Sediment.</title>
        <authorList>
            <person name="Zhou Z."/>
            <person name="Liu Y."/>
            <person name="Xu W."/>
            <person name="Pan J."/>
            <person name="Luo Z.H."/>
            <person name="Li M."/>
        </authorList>
    </citation>
    <scope>NUCLEOTIDE SEQUENCE [LARGE SCALE GENOMIC DNA]</scope>
    <source>
        <strain evidence="3">HyVt-346</strain>
    </source>
</reference>
<evidence type="ECO:0000256" key="1">
    <source>
        <dbReference type="SAM" id="Phobius"/>
    </source>
</evidence>
<sequence length="848" mass="95833">MLKAHGVTVIQVSTFARTVFINFLLVLFSIAASSCAIAANDSVVTGWIVPANAPFETAKPLLQHAITAYAKSDLSQVRLKAEQDYWFIIDLSQYQQSQSNVIYADNVHLSHVDFYTLDDNFNQLVAVNNEAHRAINKVLPHVVFTADRAHWAVLSARHNDDEWINIGFATDQQFIELVNTKLRNFILIIGVLLLCITIAGTVYILSHQTKALYLLAYLGCILSEFLIAQGVLNYVSDALLPLWYAKLQFSFQVMALAVISFCFIHYLQSQNILKPRQYKLLAYVSLFSMTAILSCFMKQSVHFVVVTLSLGFMLVLLSYLFFYWRSNTKQPIQYEFLIVWCAVILQTLCWQATLVAGAQLFPFNDVLIVVNALAFVMALLIHERKRVKQYNHNLTHDDETKLPNKLLLIKRLDSQVKLTTAHSILLFRPAVLSNARANFGYEHVNEHIKVIMNKLTQQLASMNVLCVETNTQGARSIVRLDDSTYAVVVLGRLELSQIEQLVCVINSVFADGITHKRLHLIDKVDIGVANYPLHASTASQLIQRGLQALGAKPLHGERWHMFNIENVTLSQRRIAIASALKEAIEYDQLSLFFQPQVDLNTGKVHGCEALLRWEHPQFGHVPPDLFIPIAESSGIISELTEWVITHALIYQKQMTALLPEHIISINISAKDLMCKDLPVLFITLLDEFKLNASNIMLELTESATLFEGVDIKNALNDYRLIGVKIAIDDFGTGYSSLAYLSKMGFDEIKIDKQFVMNIEYSKNDQTICRATCDIAKSLGSYVVAEGIEDSQSMVKLQSYGCEIGQGYYFSRPLTFVDYMLWLEKNLENTSLVTRDDERAIGLIEKNNY</sequence>
<dbReference type="GO" id="GO:0071111">
    <property type="term" value="F:cyclic-guanylate-specific phosphodiesterase activity"/>
    <property type="evidence" value="ECO:0007669"/>
    <property type="project" value="InterPro"/>
</dbReference>
<dbReference type="AlphaFoldDB" id="A0A7V1D3I1"/>
<dbReference type="EMBL" id="DRGM01000210">
    <property type="protein sequence ID" value="HEA19050.1"/>
    <property type="molecule type" value="Genomic_DNA"/>
</dbReference>
<dbReference type="PANTHER" id="PTHR33121:SF70">
    <property type="entry name" value="SIGNALING PROTEIN YKOW"/>
    <property type="match status" value="1"/>
</dbReference>
<dbReference type="InterPro" id="IPR029787">
    <property type="entry name" value="Nucleotide_cyclase"/>
</dbReference>
<feature type="transmembrane region" description="Helical" evidence="1">
    <location>
        <begin position="280"/>
        <end position="297"/>
    </location>
</feature>
<dbReference type="PANTHER" id="PTHR33121">
    <property type="entry name" value="CYCLIC DI-GMP PHOSPHODIESTERASE PDEF"/>
    <property type="match status" value="1"/>
</dbReference>
<feature type="transmembrane region" description="Helical" evidence="1">
    <location>
        <begin position="247"/>
        <end position="268"/>
    </location>
</feature>
<feature type="transmembrane region" description="Helical" evidence="1">
    <location>
        <begin position="185"/>
        <end position="205"/>
    </location>
</feature>
<organism evidence="3">
    <name type="scientific">Pseudoalteromonas prydzensis</name>
    <dbReference type="NCBI Taxonomy" id="182141"/>
    <lineage>
        <taxon>Bacteria</taxon>
        <taxon>Pseudomonadati</taxon>
        <taxon>Pseudomonadota</taxon>
        <taxon>Gammaproteobacteria</taxon>
        <taxon>Alteromonadales</taxon>
        <taxon>Pseudoalteromonadaceae</taxon>
        <taxon>Pseudoalteromonas</taxon>
    </lineage>
</organism>
<feature type="transmembrane region" description="Helical" evidence="1">
    <location>
        <begin position="212"/>
        <end position="235"/>
    </location>
</feature>
<keyword evidence="1" id="KW-0812">Transmembrane</keyword>
<feature type="transmembrane region" description="Helical" evidence="1">
    <location>
        <begin position="336"/>
        <end position="354"/>
    </location>
</feature>
<dbReference type="SMART" id="SM00052">
    <property type="entry name" value="EAL"/>
    <property type="match status" value="1"/>
</dbReference>
<name>A0A7V1D3I1_9GAMM</name>
<dbReference type="Gene3D" id="3.20.20.450">
    <property type="entry name" value="EAL domain"/>
    <property type="match status" value="1"/>
</dbReference>
<feature type="transmembrane region" description="Helical" evidence="1">
    <location>
        <begin position="303"/>
        <end position="324"/>
    </location>
</feature>
<gene>
    <name evidence="3" type="ORF">ENH88_21885</name>
</gene>
<dbReference type="CDD" id="cd01948">
    <property type="entry name" value="EAL"/>
    <property type="match status" value="1"/>
</dbReference>
<dbReference type="PROSITE" id="PS50883">
    <property type="entry name" value="EAL"/>
    <property type="match status" value="1"/>
</dbReference>
<evidence type="ECO:0000259" key="2">
    <source>
        <dbReference type="PROSITE" id="PS50883"/>
    </source>
</evidence>
<dbReference type="SMART" id="SM00267">
    <property type="entry name" value="GGDEF"/>
    <property type="match status" value="1"/>
</dbReference>
<comment type="caution">
    <text evidence="3">The sequence shown here is derived from an EMBL/GenBank/DDBJ whole genome shotgun (WGS) entry which is preliminary data.</text>
</comment>
<feature type="transmembrane region" description="Helical" evidence="1">
    <location>
        <begin position="20"/>
        <end position="39"/>
    </location>
</feature>
<proteinExistence type="predicted"/>
<dbReference type="InterPro" id="IPR043128">
    <property type="entry name" value="Rev_trsase/Diguanyl_cyclase"/>
</dbReference>
<dbReference type="Gene3D" id="3.30.70.270">
    <property type="match status" value="1"/>
</dbReference>
<dbReference type="Pfam" id="PF00563">
    <property type="entry name" value="EAL"/>
    <property type="match status" value="1"/>
</dbReference>
<dbReference type="InterPro" id="IPR001633">
    <property type="entry name" value="EAL_dom"/>
</dbReference>
<dbReference type="PROSITE" id="PS51257">
    <property type="entry name" value="PROKAR_LIPOPROTEIN"/>
    <property type="match status" value="1"/>
</dbReference>